<dbReference type="Gene3D" id="3.40.190.10">
    <property type="entry name" value="Periplasmic binding protein-like II"/>
    <property type="match status" value="2"/>
</dbReference>
<reference evidence="2 3" key="1">
    <citation type="submission" date="2015-12" db="EMBL/GenBank/DDBJ databases">
        <title>Intraspecies pangenome expansion in the marine bacterium Alteromonas.</title>
        <authorList>
            <person name="Lopez-Perez M."/>
            <person name="Rodriguez-Valera F."/>
        </authorList>
    </citation>
    <scope>NUCLEOTIDE SEQUENCE [LARGE SCALE GENOMIC DNA]</scope>
    <source>
        <strain evidence="2 3">LMG 21861</strain>
    </source>
</reference>
<proteinExistence type="predicted"/>
<organism evidence="2 3">
    <name type="scientific">Alteromonas stellipolaris</name>
    <dbReference type="NCBI Taxonomy" id="233316"/>
    <lineage>
        <taxon>Bacteria</taxon>
        <taxon>Pseudomonadati</taxon>
        <taxon>Pseudomonadota</taxon>
        <taxon>Gammaproteobacteria</taxon>
        <taxon>Alteromonadales</taxon>
        <taxon>Alteromonadaceae</taxon>
        <taxon>Alteromonas/Salinimonas group</taxon>
        <taxon>Alteromonas</taxon>
    </lineage>
</organism>
<dbReference type="EMBL" id="CP013926">
    <property type="protein sequence ID" value="AMJ75732.1"/>
    <property type="molecule type" value="Genomic_DNA"/>
</dbReference>
<evidence type="ECO:0000313" key="2">
    <source>
        <dbReference type="EMBL" id="AMJ75732.1"/>
    </source>
</evidence>
<dbReference type="SUPFAM" id="SSF53850">
    <property type="entry name" value="Periplasmic binding protein-like II"/>
    <property type="match status" value="1"/>
</dbReference>
<dbReference type="Proteomes" id="UP000056750">
    <property type="component" value="Chromosome"/>
</dbReference>
<keyword evidence="1" id="KW-1133">Transmembrane helix</keyword>
<keyword evidence="1" id="KW-0812">Transmembrane</keyword>
<keyword evidence="3" id="KW-1185">Reference proteome</keyword>
<feature type="transmembrane region" description="Helical" evidence="1">
    <location>
        <begin position="20"/>
        <end position="42"/>
    </location>
</feature>
<evidence type="ECO:0000313" key="3">
    <source>
        <dbReference type="Proteomes" id="UP000056750"/>
    </source>
</evidence>
<accession>A0ABN4LSZ6</accession>
<evidence type="ECO:0008006" key="4">
    <source>
        <dbReference type="Google" id="ProtNLM"/>
    </source>
</evidence>
<evidence type="ECO:0000256" key="1">
    <source>
        <dbReference type="SAM" id="Phobius"/>
    </source>
</evidence>
<keyword evidence="1" id="KW-0472">Membrane</keyword>
<sequence length="300" mass="33849">MKSAHKSLTHLVIFLPKVRIIATGRWIILLIAALVCGSAGYFSQKIEFIPVPPQTGRTLTCQTELQNNLDIFSVYVTDGSIANMALERLCDNKIIKRQFGQVRVIVGQSDYDTFRYINHGVVDLALIKRNVVDAFGADQIYGLTLIASHPNYSAFFISQREKPLLEKEYLLGKRIGLLDYPSSRSGHIVPKTILQDLGLTENNVDIVYFNSHKDLRRALLAGEVDIISSYWAEEDEQILSKNYATPLLKNVSGMQWFLKMQMQNTDLLCAMQSVVKDIADSHSRPYYKTLVLVNGCSKDE</sequence>
<name>A0ABN4LSZ6_9ALTE</name>
<gene>
    <name evidence="2" type="ORF">AVL57_18265</name>
</gene>
<dbReference type="Pfam" id="PF12974">
    <property type="entry name" value="Phosphonate-bd"/>
    <property type="match status" value="1"/>
</dbReference>
<protein>
    <recommendedName>
        <fullName evidence="4">SsuA/THI5-like domain-containing protein</fullName>
    </recommendedName>
</protein>